<dbReference type="WBParaSite" id="Csp11.Scaffold629.g8459.t1">
    <property type="protein sequence ID" value="Csp11.Scaffold629.g8459.t1"/>
    <property type="gene ID" value="Csp11.Scaffold629.g8459"/>
</dbReference>
<dbReference type="Gene3D" id="1.20.1070.10">
    <property type="entry name" value="Rhodopsin 7-helix transmembrane proteins"/>
    <property type="match status" value="1"/>
</dbReference>
<keyword evidence="2" id="KW-1185">Reference proteome</keyword>
<dbReference type="PANTHER" id="PTHR22751">
    <property type="entry name" value="G-PROTEIN COUPLED RECEPTOR-RELATED"/>
    <property type="match status" value="1"/>
</dbReference>
<feature type="transmembrane region" description="Helical" evidence="1">
    <location>
        <begin position="31"/>
        <end position="50"/>
    </location>
</feature>
<proteinExistence type="predicted"/>
<dbReference type="AlphaFoldDB" id="A0A1I7UEB1"/>
<name>A0A1I7UEB1_9PELO</name>
<dbReference type="PANTHER" id="PTHR22751:SF54">
    <property type="entry name" value="G-PROTEIN COUPLED RECEPTORS FAMILY 1 PROFILE DOMAIN-CONTAINING PROTEIN"/>
    <property type="match status" value="1"/>
</dbReference>
<dbReference type="Pfam" id="PF10324">
    <property type="entry name" value="7TM_GPCR_Srw"/>
    <property type="match status" value="1"/>
</dbReference>
<protein>
    <submittedName>
        <fullName evidence="3">G_PROTEIN_RECEP_F1_2 domain-containing protein</fullName>
    </submittedName>
</protein>
<dbReference type="GO" id="GO:0008528">
    <property type="term" value="F:G protein-coupled peptide receptor activity"/>
    <property type="evidence" value="ECO:0007669"/>
    <property type="project" value="InterPro"/>
</dbReference>
<dbReference type="InterPro" id="IPR019427">
    <property type="entry name" value="7TM_GPCR_serpentine_rcpt_Srw"/>
</dbReference>
<feature type="transmembrane region" description="Helical" evidence="1">
    <location>
        <begin position="71"/>
        <end position="90"/>
    </location>
</feature>
<reference evidence="3" key="1">
    <citation type="submission" date="2016-11" db="UniProtKB">
        <authorList>
            <consortium name="WormBaseParasite"/>
        </authorList>
    </citation>
    <scope>IDENTIFICATION</scope>
</reference>
<evidence type="ECO:0000256" key="1">
    <source>
        <dbReference type="SAM" id="Phobius"/>
    </source>
</evidence>
<dbReference type="Proteomes" id="UP000095282">
    <property type="component" value="Unplaced"/>
</dbReference>
<organism evidence="2 3">
    <name type="scientific">Caenorhabditis tropicalis</name>
    <dbReference type="NCBI Taxonomy" id="1561998"/>
    <lineage>
        <taxon>Eukaryota</taxon>
        <taxon>Metazoa</taxon>
        <taxon>Ecdysozoa</taxon>
        <taxon>Nematoda</taxon>
        <taxon>Chromadorea</taxon>
        <taxon>Rhabditida</taxon>
        <taxon>Rhabditina</taxon>
        <taxon>Rhabditomorpha</taxon>
        <taxon>Rhabditoidea</taxon>
        <taxon>Rhabditidae</taxon>
        <taxon>Peloderinae</taxon>
        <taxon>Caenorhabditis</taxon>
    </lineage>
</organism>
<keyword evidence="1" id="KW-0472">Membrane</keyword>
<keyword evidence="1" id="KW-1133">Transmembrane helix</keyword>
<feature type="transmembrane region" description="Helical" evidence="1">
    <location>
        <begin position="132"/>
        <end position="157"/>
    </location>
</feature>
<keyword evidence="1" id="KW-0812">Transmembrane</keyword>
<dbReference type="SUPFAM" id="SSF81321">
    <property type="entry name" value="Family A G protein-coupled receptor-like"/>
    <property type="match status" value="1"/>
</dbReference>
<sequence>MVTNECNPIGIVGHSLALVIFNEVTLTFDKIFRRLSAYLAVYMAFFRYLYLKTLLNPRFSSISKPLFGVKAVFLLFFVSISIDAFNHWGYSYVEVFTGFRPPDYCGYPENYTLTTIIYTKAVIISKQFDLSVYLFFIGISNLIPAVSLPILSFLLIGELRRAKDHLREFGPESKESPKPDHTTKMIIYMTIASIAAEGPIGICNIVSSFVDQFSMA</sequence>
<accession>A0A1I7UEB1</accession>
<evidence type="ECO:0000313" key="2">
    <source>
        <dbReference type="Proteomes" id="UP000095282"/>
    </source>
</evidence>
<evidence type="ECO:0000313" key="3">
    <source>
        <dbReference type="WBParaSite" id="Csp11.Scaffold629.g8459.t1"/>
    </source>
</evidence>